<keyword evidence="2" id="KW-1185">Reference proteome</keyword>
<sequence>MKSAPFVYRDPRQSAHDGDDTPERQTEETKPIISPDDPRSPTPLREAQRSKDPTVAESSPSMVQMVGGPKGVNVPKDGAPEGVSAQKDGAPEGVSVRKDGTPEGVNAQKDKGPEGVSASGMPAVEELEQAIEEIEEELGLDLDGVNIDDFDMDDFDEEELLKD</sequence>
<feature type="region of interest" description="Disordered" evidence="1">
    <location>
        <begin position="1"/>
        <end position="120"/>
    </location>
</feature>
<dbReference type="RefSeq" id="XP_005101175.2">
    <property type="nucleotide sequence ID" value="XM_005101118.3"/>
</dbReference>
<proteinExistence type="predicted"/>
<accession>A0ABM0JTK7</accession>
<gene>
    <name evidence="3" type="primary">LOC101849469</name>
</gene>
<evidence type="ECO:0000313" key="3">
    <source>
        <dbReference type="RefSeq" id="XP_005101175.2"/>
    </source>
</evidence>
<name>A0ABM0JTK7_APLCA</name>
<evidence type="ECO:0000256" key="1">
    <source>
        <dbReference type="SAM" id="MobiDB-lite"/>
    </source>
</evidence>
<evidence type="ECO:0000313" key="2">
    <source>
        <dbReference type="Proteomes" id="UP000694888"/>
    </source>
</evidence>
<organism evidence="2 3">
    <name type="scientific">Aplysia californica</name>
    <name type="common">California sea hare</name>
    <dbReference type="NCBI Taxonomy" id="6500"/>
    <lineage>
        <taxon>Eukaryota</taxon>
        <taxon>Metazoa</taxon>
        <taxon>Spiralia</taxon>
        <taxon>Lophotrochozoa</taxon>
        <taxon>Mollusca</taxon>
        <taxon>Gastropoda</taxon>
        <taxon>Heterobranchia</taxon>
        <taxon>Euthyneura</taxon>
        <taxon>Tectipleura</taxon>
        <taxon>Aplysiida</taxon>
        <taxon>Aplysioidea</taxon>
        <taxon>Aplysiidae</taxon>
        <taxon>Aplysia</taxon>
    </lineage>
</organism>
<protein>
    <submittedName>
        <fullName evidence="3">Uncharacterized protein LOC101849469</fullName>
    </submittedName>
</protein>
<feature type="compositionally biased region" description="Basic and acidic residues" evidence="1">
    <location>
        <begin position="9"/>
        <end position="30"/>
    </location>
</feature>
<reference evidence="3" key="1">
    <citation type="submission" date="2025-08" db="UniProtKB">
        <authorList>
            <consortium name="RefSeq"/>
        </authorList>
    </citation>
    <scope>IDENTIFICATION</scope>
</reference>
<dbReference type="Proteomes" id="UP000694888">
    <property type="component" value="Unplaced"/>
</dbReference>
<dbReference type="GeneID" id="101849469"/>